<feature type="compositionally biased region" description="Basic and acidic residues" evidence="1">
    <location>
        <begin position="280"/>
        <end position="291"/>
    </location>
</feature>
<evidence type="ECO:0000313" key="3">
    <source>
        <dbReference type="Proteomes" id="UP000035016"/>
    </source>
</evidence>
<dbReference type="EMBL" id="LN831790">
    <property type="protein sequence ID" value="CQR63026.1"/>
    <property type="molecule type" value="Genomic_DNA"/>
</dbReference>
<gene>
    <name evidence="2" type="primary">sle_35650</name>
</gene>
<dbReference type="AntiFam" id="ANF00016">
    <property type="entry name" value="tRNA translation"/>
</dbReference>
<reference evidence="2 3" key="1">
    <citation type="submission" date="2015-02" db="EMBL/GenBank/DDBJ databases">
        <authorList>
            <person name="Gomez-Escribano P.J."/>
        </authorList>
    </citation>
    <scope>NUCLEOTIDE SEQUENCE [LARGE SCALE GENOMIC DNA]</scope>
    <source>
        <strain evidence="3">C34 (DSM 42122 / NRRL B-24963)</strain>
    </source>
</reference>
<proteinExistence type="predicted"/>
<dbReference type="KEGG" id="sle:sle_35650"/>
<evidence type="ECO:0000256" key="1">
    <source>
        <dbReference type="SAM" id="MobiDB-lite"/>
    </source>
</evidence>
<feature type="region of interest" description="Disordered" evidence="1">
    <location>
        <begin position="1"/>
        <end position="71"/>
    </location>
</feature>
<feature type="region of interest" description="Disordered" evidence="1">
    <location>
        <begin position="173"/>
        <end position="291"/>
    </location>
</feature>
<feature type="compositionally biased region" description="Polar residues" evidence="1">
    <location>
        <begin position="197"/>
        <end position="207"/>
    </location>
</feature>
<dbReference type="Proteomes" id="UP000035016">
    <property type="component" value="Chromosome Chromosome"/>
</dbReference>
<protein>
    <submittedName>
        <fullName evidence="2">Uncharacterized protein</fullName>
    </submittedName>
</protein>
<sequence>MDQAGSGSGAWCRASQGGGGRHGEPWQPTTTRRWGSLPRERSRAWGKGARPREPGLIQTRGPRPPSPRRPAHACLVDKRHSMNKHRERGMGDIVITMPPIPSVQLEHLRRCSSVREGGVEPPRPCGHWNLNPARLPIPPPAHWVCLPAPFLSARRLPTPRTLARPWRWIHIPAPGRPWSPPGRAPHAAPPSRRRSVHVSTSYRSLPSPQEPGGVHSRVRDTGLRPPLRSWAEVRTAHFSTRSKRSAAGNVVRRRQASAGVGGRRREPAGVDTGRPGRQGEPADRPARGYDQ</sequence>
<name>A0A0F7W207_STRLW</name>
<accession>A0A0F7W207</accession>
<feature type="compositionally biased region" description="Pro residues" evidence="1">
    <location>
        <begin position="174"/>
        <end position="183"/>
    </location>
</feature>
<evidence type="ECO:0000313" key="2">
    <source>
        <dbReference type="EMBL" id="CQR63026.1"/>
    </source>
</evidence>
<organism evidence="2 3">
    <name type="scientific">Streptomyces leeuwenhoekii</name>
    <dbReference type="NCBI Taxonomy" id="1437453"/>
    <lineage>
        <taxon>Bacteria</taxon>
        <taxon>Bacillati</taxon>
        <taxon>Actinomycetota</taxon>
        <taxon>Actinomycetes</taxon>
        <taxon>Kitasatosporales</taxon>
        <taxon>Streptomycetaceae</taxon>
        <taxon>Streptomyces</taxon>
    </lineage>
</organism>
<dbReference type="AlphaFoldDB" id="A0A0F7W207"/>